<dbReference type="Pfam" id="PF13187">
    <property type="entry name" value="Fer4_9"/>
    <property type="match status" value="1"/>
</dbReference>
<dbReference type="Gene3D" id="3.20.20.100">
    <property type="entry name" value="NADP-dependent oxidoreductase domain"/>
    <property type="match status" value="1"/>
</dbReference>
<evidence type="ECO:0000259" key="4">
    <source>
        <dbReference type="PROSITE" id="PS51379"/>
    </source>
</evidence>
<dbReference type="PANTHER" id="PTHR43312">
    <property type="entry name" value="D-THREO-ALDOSE 1-DEHYDROGENASE"/>
    <property type="match status" value="1"/>
</dbReference>
<dbReference type="GO" id="GO:0051536">
    <property type="term" value="F:iron-sulfur cluster binding"/>
    <property type="evidence" value="ECO:0007669"/>
    <property type="project" value="UniProtKB-KW"/>
</dbReference>
<dbReference type="InterPro" id="IPR017900">
    <property type="entry name" value="4Fe4S_Fe_S_CS"/>
</dbReference>
<evidence type="ECO:0000313" key="5">
    <source>
        <dbReference type="EMBL" id="QUL99214.1"/>
    </source>
</evidence>
<protein>
    <submittedName>
        <fullName evidence="5">Aldo/keto reductase</fullName>
    </submittedName>
</protein>
<organism evidence="5">
    <name type="scientific">Candidatus Fermentithermobacillus carboniphilus</name>
    <dbReference type="NCBI Taxonomy" id="3085328"/>
    <lineage>
        <taxon>Bacteria</taxon>
        <taxon>Bacillati</taxon>
        <taxon>Bacillota</taxon>
        <taxon>Candidatus Fermentithermobacillia</taxon>
        <taxon>Candidatus Fermentithermobacillales</taxon>
        <taxon>Candidatus Fermentithermobacillaceae</taxon>
        <taxon>Candidatus Fermentithermobacillus</taxon>
    </lineage>
</organism>
<name>A0AAT9LDU8_9FIRM</name>
<evidence type="ECO:0000256" key="2">
    <source>
        <dbReference type="ARBA" id="ARBA00023004"/>
    </source>
</evidence>
<dbReference type="PANTHER" id="PTHR43312:SF2">
    <property type="entry name" value="OXIDOREDUCTASE"/>
    <property type="match status" value="1"/>
</dbReference>
<reference evidence="5" key="1">
    <citation type="submission" date="2020-10" db="EMBL/GenBank/DDBJ databases">
        <authorList>
            <person name="Kadnikov V."/>
            <person name="Beletsky A.V."/>
            <person name="Mardanov A.V."/>
            <person name="Karnachuk O.V."/>
            <person name="Ravin N.V."/>
        </authorList>
    </citation>
    <scope>NUCLEOTIDE SEQUENCE</scope>
    <source>
        <strain evidence="5">Bu02</strain>
    </source>
</reference>
<dbReference type="InterPro" id="IPR023210">
    <property type="entry name" value="NADP_OxRdtase_dom"/>
</dbReference>
<dbReference type="CDD" id="cd19096">
    <property type="entry name" value="AKR_Fe-S_oxidoreductase"/>
    <property type="match status" value="1"/>
</dbReference>
<dbReference type="SUPFAM" id="SSF51430">
    <property type="entry name" value="NAD(P)-linked oxidoreductase"/>
    <property type="match status" value="1"/>
</dbReference>
<gene>
    <name evidence="5" type="ORF">IMF26_03925</name>
</gene>
<dbReference type="AlphaFoldDB" id="A0AAT9LDU8"/>
<sequence>MQRRKFGKYDFDVSALGFGMMRLPVIDNDQAKIDEEKTRQLVHYAVDHGVDYIDTAYNYHGGQSEIVVGKILKEGLRDKVKLATKCPTWLVKTREDFDRFLEEQLQKLQTDHIDMYLLHSLNKERWKPLVEADVLDFLSRAKADGRIRYAGFSFHDDVATFKSIVDSYDWDFCQIQYNYMDEDTQAGTEGLKYASGKGLAVIIMEPLCGGRLVQNVPEEVQAIWDRSGIKRKPADWGLRWVWNHPEVTVVLSGMNSMEQLQENIKTAETAFPNSLGREELALFDEVKAFYRGRIRIACTSCRYCALCPQSIKIADLFHMYNEAGMFGTRDSLRRNYDRIKKDLGDPASCLECGQCEGACPQHLPIRKLLKEIDADLRRMA</sequence>
<dbReference type="PROSITE" id="PS51379">
    <property type="entry name" value="4FE4S_FER_2"/>
    <property type="match status" value="1"/>
</dbReference>
<feature type="domain" description="4Fe-4S ferredoxin-type" evidence="4">
    <location>
        <begin position="340"/>
        <end position="368"/>
    </location>
</feature>
<evidence type="ECO:0000256" key="3">
    <source>
        <dbReference type="ARBA" id="ARBA00023014"/>
    </source>
</evidence>
<keyword evidence="3" id="KW-0411">Iron-sulfur</keyword>
<dbReference type="InterPro" id="IPR036812">
    <property type="entry name" value="NAD(P)_OxRdtase_dom_sf"/>
</dbReference>
<accession>A0AAT9LDU8</accession>
<evidence type="ECO:0000256" key="1">
    <source>
        <dbReference type="ARBA" id="ARBA00022723"/>
    </source>
</evidence>
<keyword evidence="2" id="KW-0408">Iron</keyword>
<dbReference type="PROSITE" id="PS00198">
    <property type="entry name" value="4FE4S_FER_1"/>
    <property type="match status" value="1"/>
</dbReference>
<dbReference type="GO" id="GO:0046872">
    <property type="term" value="F:metal ion binding"/>
    <property type="evidence" value="ECO:0007669"/>
    <property type="project" value="UniProtKB-KW"/>
</dbReference>
<keyword evidence="1" id="KW-0479">Metal-binding</keyword>
<dbReference type="InterPro" id="IPR053135">
    <property type="entry name" value="AKR2_Oxidoreductase"/>
</dbReference>
<reference evidence="5" key="2">
    <citation type="journal article" date="2023" name="Biology">
        <title>Prokaryotic Life Associated with Coal-Fire Gas Vents Revealed by Metagenomics.</title>
        <authorList>
            <person name="Kadnikov V.V."/>
            <person name="Mardanov A.V."/>
            <person name="Beletsky A.V."/>
            <person name="Karnachuk O.V."/>
            <person name="Ravin N.V."/>
        </authorList>
    </citation>
    <scope>NUCLEOTIDE SEQUENCE</scope>
    <source>
        <strain evidence="5">Bu02</strain>
    </source>
</reference>
<dbReference type="InterPro" id="IPR017896">
    <property type="entry name" value="4Fe4S_Fe-S-bd"/>
</dbReference>
<dbReference type="Pfam" id="PF00248">
    <property type="entry name" value="Aldo_ket_red"/>
    <property type="match status" value="1"/>
</dbReference>
<dbReference type="EMBL" id="CP062796">
    <property type="protein sequence ID" value="QUL99214.1"/>
    <property type="molecule type" value="Genomic_DNA"/>
</dbReference>
<dbReference type="SUPFAM" id="SSF46548">
    <property type="entry name" value="alpha-helical ferredoxin"/>
    <property type="match status" value="1"/>
</dbReference>
<proteinExistence type="predicted"/>
<dbReference type="KEGG" id="fcz:IMF26_03925"/>